<dbReference type="OrthoDB" id="3194797at2"/>
<reference evidence="5 6" key="1">
    <citation type="submission" date="2019-03" db="EMBL/GenBank/DDBJ databases">
        <title>Genomic Encyclopedia of Type Strains, Phase IV (KMG-IV): sequencing the most valuable type-strain genomes for metagenomic binning, comparative biology and taxonomic classification.</title>
        <authorList>
            <person name="Goeker M."/>
        </authorList>
    </citation>
    <scope>NUCLEOTIDE SEQUENCE [LARGE SCALE GENOMIC DNA]</scope>
    <source>
        <strain evidence="5 6">DSM 29489</strain>
    </source>
</reference>
<evidence type="ECO:0000256" key="2">
    <source>
        <dbReference type="ARBA" id="ARBA00023125"/>
    </source>
</evidence>
<gene>
    <name evidence="5" type="ORF">EDD59_1209</name>
</gene>
<feature type="domain" description="Cyclic nucleotide-binding" evidence="4">
    <location>
        <begin position="18"/>
        <end position="122"/>
    </location>
</feature>
<dbReference type="GO" id="GO:0006355">
    <property type="term" value="P:regulation of DNA-templated transcription"/>
    <property type="evidence" value="ECO:0007669"/>
    <property type="project" value="InterPro"/>
</dbReference>
<accession>A0A4R3K341</accession>
<organism evidence="5 6">
    <name type="scientific">Muricomes intestini</name>
    <dbReference type="NCBI Taxonomy" id="1796634"/>
    <lineage>
        <taxon>Bacteria</taxon>
        <taxon>Bacillati</taxon>
        <taxon>Bacillota</taxon>
        <taxon>Clostridia</taxon>
        <taxon>Lachnospirales</taxon>
        <taxon>Lachnospiraceae</taxon>
        <taxon>Muricomes</taxon>
    </lineage>
</organism>
<dbReference type="PROSITE" id="PS50042">
    <property type="entry name" value="CNMP_BINDING_3"/>
    <property type="match status" value="1"/>
</dbReference>
<dbReference type="SMART" id="SM00419">
    <property type="entry name" value="HTH_CRP"/>
    <property type="match status" value="1"/>
</dbReference>
<evidence type="ECO:0000313" key="6">
    <source>
        <dbReference type="Proteomes" id="UP000295726"/>
    </source>
</evidence>
<dbReference type="Pfam" id="PF13545">
    <property type="entry name" value="HTH_Crp_2"/>
    <property type="match status" value="1"/>
</dbReference>
<dbReference type="EMBL" id="SLZZ01000020">
    <property type="protein sequence ID" value="TCS77089.1"/>
    <property type="molecule type" value="Genomic_DNA"/>
</dbReference>
<dbReference type="Gene3D" id="1.10.10.10">
    <property type="entry name" value="Winged helix-like DNA-binding domain superfamily/Winged helix DNA-binding domain"/>
    <property type="match status" value="1"/>
</dbReference>
<comment type="caution">
    <text evidence="5">The sequence shown here is derived from an EMBL/GenBank/DDBJ whole genome shotgun (WGS) entry which is preliminary data.</text>
</comment>
<keyword evidence="3" id="KW-0804">Transcription</keyword>
<name>A0A4R3K341_9FIRM</name>
<proteinExistence type="predicted"/>
<dbReference type="SUPFAM" id="SSF51206">
    <property type="entry name" value="cAMP-binding domain-like"/>
    <property type="match status" value="1"/>
</dbReference>
<evidence type="ECO:0000256" key="1">
    <source>
        <dbReference type="ARBA" id="ARBA00023015"/>
    </source>
</evidence>
<keyword evidence="1" id="KW-0805">Transcription regulation</keyword>
<dbReference type="InterPro" id="IPR036388">
    <property type="entry name" value="WH-like_DNA-bd_sf"/>
</dbReference>
<dbReference type="InterPro" id="IPR014710">
    <property type="entry name" value="RmlC-like_jellyroll"/>
</dbReference>
<dbReference type="InterPro" id="IPR018490">
    <property type="entry name" value="cNMP-bd_dom_sf"/>
</dbReference>
<sequence>MSEVTELINGLHTKERDYLNNYLANAPKWLMESFQIVRMKKNTAFIHENAHVDTVFILVEGLVKATDYRVYEIVYDYARFYPVEAFGAMEFLMGYEKYKTTLVTETDCCFLRVSKDQFAKWMLTDIHAVLEQVKAMGRHLLEQVRKERLFLLLQGTDRIFLLFQQFYQDMAYHKVCKIRLSGKELSNSTGLSLKTVNRCVKKMAEKGYISKEGRTIVIDWEQYLKIKAVIAEKIDEVE</sequence>
<evidence type="ECO:0000313" key="5">
    <source>
        <dbReference type="EMBL" id="TCS77089.1"/>
    </source>
</evidence>
<dbReference type="SUPFAM" id="SSF46785">
    <property type="entry name" value="Winged helix' DNA-binding domain"/>
    <property type="match status" value="1"/>
</dbReference>
<evidence type="ECO:0000259" key="4">
    <source>
        <dbReference type="PROSITE" id="PS50042"/>
    </source>
</evidence>
<dbReference type="Gene3D" id="2.60.120.10">
    <property type="entry name" value="Jelly Rolls"/>
    <property type="match status" value="1"/>
</dbReference>
<dbReference type="InterPro" id="IPR000595">
    <property type="entry name" value="cNMP-bd_dom"/>
</dbReference>
<dbReference type="InterPro" id="IPR012318">
    <property type="entry name" value="HTH_CRP"/>
</dbReference>
<keyword evidence="6" id="KW-1185">Reference proteome</keyword>
<dbReference type="Pfam" id="PF00027">
    <property type="entry name" value="cNMP_binding"/>
    <property type="match status" value="1"/>
</dbReference>
<dbReference type="RefSeq" id="WP_132382516.1">
    <property type="nucleotide sequence ID" value="NZ_SLZZ01000020.1"/>
</dbReference>
<dbReference type="InterPro" id="IPR036390">
    <property type="entry name" value="WH_DNA-bd_sf"/>
</dbReference>
<evidence type="ECO:0000256" key="3">
    <source>
        <dbReference type="ARBA" id="ARBA00023163"/>
    </source>
</evidence>
<protein>
    <submittedName>
        <fullName evidence="5">CRP/FNR family cyclic AMP-dependent transcriptional regulator</fullName>
    </submittedName>
</protein>
<dbReference type="CDD" id="cd00038">
    <property type="entry name" value="CAP_ED"/>
    <property type="match status" value="1"/>
</dbReference>
<keyword evidence="2" id="KW-0238">DNA-binding</keyword>
<dbReference type="AlphaFoldDB" id="A0A4R3K341"/>
<dbReference type="Proteomes" id="UP000295726">
    <property type="component" value="Unassembled WGS sequence"/>
</dbReference>
<dbReference type="GO" id="GO:0003677">
    <property type="term" value="F:DNA binding"/>
    <property type="evidence" value="ECO:0007669"/>
    <property type="project" value="UniProtKB-KW"/>
</dbReference>